<dbReference type="InterPro" id="IPR036034">
    <property type="entry name" value="PDZ_sf"/>
</dbReference>
<organism evidence="5 6">
    <name type="scientific">Electrophorus electricus</name>
    <name type="common">Electric eel</name>
    <name type="synonym">Gymnotus electricus</name>
    <dbReference type="NCBI Taxonomy" id="8005"/>
    <lineage>
        <taxon>Eukaryota</taxon>
        <taxon>Metazoa</taxon>
        <taxon>Chordata</taxon>
        <taxon>Craniata</taxon>
        <taxon>Vertebrata</taxon>
        <taxon>Euteleostomi</taxon>
        <taxon>Actinopterygii</taxon>
        <taxon>Neopterygii</taxon>
        <taxon>Teleostei</taxon>
        <taxon>Ostariophysi</taxon>
        <taxon>Gymnotiformes</taxon>
        <taxon>Gymnotoidei</taxon>
        <taxon>Gymnotidae</taxon>
        <taxon>Electrophorus</taxon>
    </lineage>
</organism>
<dbReference type="GO" id="GO:0001917">
    <property type="term" value="C:photoreceptor inner segment"/>
    <property type="evidence" value="ECO:0007669"/>
    <property type="project" value="TreeGrafter"/>
</dbReference>
<accession>A0AAY5EFS3</accession>
<dbReference type="Ensembl" id="ENSEEET00000058148.1">
    <property type="protein sequence ID" value="ENSEEEP00000055856.1"/>
    <property type="gene ID" value="ENSEEEG00000027411.1"/>
</dbReference>
<protein>
    <recommendedName>
        <fullName evidence="4">PDZ domain-containing protein</fullName>
    </recommendedName>
</protein>
<reference evidence="5" key="2">
    <citation type="submission" date="2025-08" db="UniProtKB">
        <authorList>
            <consortium name="Ensembl"/>
        </authorList>
    </citation>
    <scope>IDENTIFICATION</scope>
</reference>
<keyword evidence="2" id="KW-0677">Repeat</keyword>
<dbReference type="PANTHER" id="PTHR23116">
    <property type="entry name" value="PDZ DOMAIN CONTAINING WHIRLIN AND HARMONIN-RELATED"/>
    <property type="match status" value="1"/>
</dbReference>
<proteinExistence type="predicted"/>
<evidence type="ECO:0000313" key="5">
    <source>
        <dbReference type="Ensembl" id="ENSEEEP00000055856.1"/>
    </source>
</evidence>
<dbReference type="GO" id="GO:0005886">
    <property type="term" value="C:plasma membrane"/>
    <property type="evidence" value="ECO:0007669"/>
    <property type="project" value="TreeGrafter"/>
</dbReference>
<dbReference type="GO" id="GO:0002142">
    <property type="term" value="C:stereocilia ankle link complex"/>
    <property type="evidence" value="ECO:0007669"/>
    <property type="project" value="TreeGrafter"/>
</dbReference>
<reference evidence="5" key="3">
    <citation type="submission" date="2025-09" db="UniProtKB">
        <authorList>
            <consortium name="Ensembl"/>
        </authorList>
    </citation>
    <scope>IDENTIFICATION</scope>
</reference>
<evidence type="ECO:0000256" key="1">
    <source>
        <dbReference type="ARBA" id="ARBA00004316"/>
    </source>
</evidence>
<dbReference type="Pfam" id="PF00595">
    <property type="entry name" value="PDZ"/>
    <property type="match status" value="1"/>
</dbReference>
<comment type="subcellular location">
    <subcellularLocation>
        <location evidence="1">Cell projection</location>
    </subcellularLocation>
</comment>
<dbReference type="SUPFAM" id="SSF50156">
    <property type="entry name" value="PDZ domain-like"/>
    <property type="match status" value="1"/>
</dbReference>
<evidence type="ECO:0000256" key="2">
    <source>
        <dbReference type="ARBA" id="ARBA00022737"/>
    </source>
</evidence>
<dbReference type="InterPro" id="IPR051844">
    <property type="entry name" value="USH2_Complex_Protein"/>
</dbReference>
<reference evidence="5 6" key="1">
    <citation type="submission" date="2020-05" db="EMBL/GenBank/DDBJ databases">
        <title>Electrophorus electricus (electric eel) genome, fEleEle1, primary haplotype.</title>
        <authorList>
            <person name="Myers G."/>
            <person name="Meyer A."/>
            <person name="Fedrigo O."/>
            <person name="Formenti G."/>
            <person name="Rhie A."/>
            <person name="Tracey A."/>
            <person name="Sims Y."/>
            <person name="Jarvis E.D."/>
        </authorList>
    </citation>
    <scope>NUCLEOTIDE SEQUENCE [LARGE SCALE GENOMIC DNA]</scope>
</reference>
<evidence type="ECO:0000313" key="6">
    <source>
        <dbReference type="Proteomes" id="UP000314983"/>
    </source>
</evidence>
<dbReference type="Proteomes" id="UP000314983">
    <property type="component" value="Chromosome 6"/>
</dbReference>
<dbReference type="PANTHER" id="PTHR23116:SF37">
    <property type="entry name" value="WHIRLIN"/>
    <property type="match status" value="1"/>
</dbReference>
<dbReference type="GO" id="GO:0032426">
    <property type="term" value="C:stereocilium tip"/>
    <property type="evidence" value="ECO:0007669"/>
    <property type="project" value="TreeGrafter"/>
</dbReference>
<evidence type="ECO:0000259" key="4">
    <source>
        <dbReference type="PROSITE" id="PS50106"/>
    </source>
</evidence>
<name>A0AAY5EFS3_ELEEL</name>
<sequence length="122" mass="13303">MCRFGVSGSRGVGPPAFALVLCFITLKRHKSNEGLGFSIRGGSEHGVGIYVSLVEPGSLAEKEGLRVGDQIMKVNDKVFDRVTHADAVKVNSPLSLVFHFYNERGFFFSLKSVIRQIVCASN</sequence>
<dbReference type="GO" id="GO:0060088">
    <property type="term" value="P:auditory receptor cell stereocilium organization"/>
    <property type="evidence" value="ECO:0007669"/>
    <property type="project" value="TreeGrafter"/>
</dbReference>
<keyword evidence="3" id="KW-0966">Cell projection</keyword>
<dbReference type="SMART" id="SM00228">
    <property type="entry name" value="PDZ"/>
    <property type="match status" value="1"/>
</dbReference>
<keyword evidence="6" id="KW-1185">Reference proteome</keyword>
<evidence type="ECO:0000256" key="3">
    <source>
        <dbReference type="ARBA" id="ARBA00023273"/>
    </source>
</evidence>
<dbReference type="GO" id="GO:0007605">
    <property type="term" value="P:sensory perception of sound"/>
    <property type="evidence" value="ECO:0007669"/>
    <property type="project" value="TreeGrafter"/>
</dbReference>
<dbReference type="AlphaFoldDB" id="A0AAY5EFS3"/>
<dbReference type="GO" id="GO:0005929">
    <property type="term" value="C:cilium"/>
    <property type="evidence" value="ECO:0007669"/>
    <property type="project" value="TreeGrafter"/>
</dbReference>
<dbReference type="InterPro" id="IPR001478">
    <property type="entry name" value="PDZ"/>
</dbReference>
<dbReference type="GeneTree" id="ENSGT00950000183002"/>
<feature type="domain" description="PDZ" evidence="4">
    <location>
        <begin position="23"/>
        <end position="90"/>
    </location>
</feature>
<dbReference type="Gene3D" id="2.30.42.10">
    <property type="match status" value="1"/>
</dbReference>
<dbReference type="PROSITE" id="PS50106">
    <property type="entry name" value="PDZ"/>
    <property type="match status" value="1"/>
</dbReference>